<evidence type="ECO:0000256" key="1">
    <source>
        <dbReference type="ARBA" id="ARBA00022536"/>
    </source>
</evidence>
<dbReference type="Proteomes" id="UP000596742">
    <property type="component" value="Unassembled WGS sequence"/>
</dbReference>
<dbReference type="InterPro" id="IPR008979">
    <property type="entry name" value="Galactose-bd-like_sf"/>
</dbReference>
<accession>A0A8B6EAW3</accession>
<dbReference type="AlphaFoldDB" id="A0A8B6EAW3"/>
<keyword evidence="3" id="KW-1185">Reference proteome</keyword>
<dbReference type="EMBL" id="UYJE01004744">
    <property type="protein sequence ID" value="VDI31024.1"/>
    <property type="molecule type" value="Genomic_DNA"/>
</dbReference>
<name>A0A8B6EAW3_MYTGA</name>
<dbReference type="InterPro" id="IPR042635">
    <property type="entry name" value="MEGF10/SREC1/2-like"/>
</dbReference>
<dbReference type="PANTHER" id="PTHR24043">
    <property type="entry name" value="SCAVENGER RECEPTOR CLASS F"/>
    <property type="match status" value="1"/>
</dbReference>
<dbReference type="SUPFAM" id="SSF49785">
    <property type="entry name" value="Galactose-binding domain-like"/>
    <property type="match status" value="2"/>
</dbReference>
<evidence type="ECO:0000313" key="2">
    <source>
        <dbReference type="EMBL" id="VDI31024.1"/>
    </source>
</evidence>
<protein>
    <recommendedName>
        <fullName evidence="4">Fucolectin tachylectin-4 pentraxin-1 domain-containing protein</fullName>
    </recommendedName>
</protein>
<evidence type="ECO:0000313" key="3">
    <source>
        <dbReference type="Proteomes" id="UP000596742"/>
    </source>
</evidence>
<reference evidence="2" key="1">
    <citation type="submission" date="2018-11" db="EMBL/GenBank/DDBJ databases">
        <authorList>
            <person name="Alioto T."/>
            <person name="Alioto T."/>
        </authorList>
    </citation>
    <scope>NUCLEOTIDE SEQUENCE</scope>
</reference>
<comment type="caution">
    <text evidence="2">The sequence shown here is derived from an EMBL/GenBank/DDBJ whole genome shotgun (WGS) entry which is preliminary data.</text>
</comment>
<organism evidence="2 3">
    <name type="scientific">Mytilus galloprovincialis</name>
    <name type="common">Mediterranean mussel</name>
    <dbReference type="NCBI Taxonomy" id="29158"/>
    <lineage>
        <taxon>Eukaryota</taxon>
        <taxon>Metazoa</taxon>
        <taxon>Spiralia</taxon>
        <taxon>Lophotrochozoa</taxon>
        <taxon>Mollusca</taxon>
        <taxon>Bivalvia</taxon>
        <taxon>Autobranchia</taxon>
        <taxon>Pteriomorphia</taxon>
        <taxon>Mytilida</taxon>
        <taxon>Mytiloidea</taxon>
        <taxon>Mytilidae</taxon>
        <taxon>Mytilinae</taxon>
        <taxon>Mytilus</taxon>
    </lineage>
</organism>
<dbReference type="PANTHER" id="PTHR24043:SF8">
    <property type="entry name" value="EGF-LIKE DOMAIN-CONTAINING PROTEIN"/>
    <property type="match status" value="1"/>
</dbReference>
<keyword evidence="1" id="KW-0245">EGF-like domain</keyword>
<dbReference type="Gene3D" id="2.170.300.10">
    <property type="entry name" value="Tie2 ligand-binding domain superfamily"/>
    <property type="match status" value="1"/>
</dbReference>
<feature type="non-terminal residue" evidence="2">
    <location>
        <position position="520"/>
    </location>
</feature>
<sequence length="520" mass="57678">MTFARLKTRLRDTVTIYDPIIVPKMTGPVKRHYAKTVTSALFISRFVNLAVEGFASQSTTWSDKNGVLYDAILAIEGPATTQWEDGCASTNVKQMTAWWSLELSIEAFITHIEIYYRSFDKNRMNKFSLILSNGSSIGDSSNVVCYKDPDIGLPDFIQNRTCNMLAKRFFFFNERNIDVGAFVELCYIEINGCWKGTWGKNCSMSCPIKCTHKQCYPGNGLCVWGCDSLYCLNDQCDASTSVCTTGCISGRAGKFCSHYNVAYNGTAKQIPLDVKAHYAIDGKRDTCITFTATEQTSYLQIDVMSISLITAIYITLGDINLLTGNHIIHCSNTSDSWTNGIELFNGQQLNKDLDVFGFCRYVIYVPPIGTENSKIDLCEMEIGGCSNRTYGLNCQTSCSKNCNGPCHLLTGDCLFGCLDGFRGKTCGEECSNGRFGFNCSESCDGCIDNACSRIDGLCDHANRCKPGYEYGIYCNKTCEDWRFGNNCNKRCNCLKSPCDKLTGSCSDGCEIGWQTDSCDE</sequence>
<dbReference type="GO" id="GO:0005044">
    <property type="term" value="F:scavenger receptor activity"/>
    <property type="evidence" value="ECO:0007669"/>
    <property type="project" value="InterPro"/>
</dbReference>
<gene>
    <name evidence="2" type="ORF">MGAL_10B011108</name>
</gene>
<evidence type="ECO:0008006" key="4">
    <source>
        <dbReference type="Google" id="ProtNLM"/>
    </source>
</evidence>
<proteinExistence type="predicted"/>
<dbReference type="Gene3D" id="2.60.120.260">
    <property type="entry name" value="Galactose-binding domain-like"/>
    <property type="match status" value="2"/>
</dbReference>
<dbReference type="OrthoDB" id="6156466at2759"/>